<dbReference type="GO" id="GO:0016887">
    <property type="term" value="F:ATP hydrolysis activity"/>
    <property type="evidence" value="ECO:0007669"/>
    <property type="project" value="InterPro"/>
</dbReference>
<evidence type="ECO:0000256" key="5">
    <source>
        <dbReference type="ARBA" id="ARBA00017893"/>
    </source>
</evidence>
<keyword evidence="16" id="KW-0539">Nucleus</keyword>
<evidence type="ECO:0000256" key="4">
    <source>
        <dbReference type="ARBA" id="ARBA00009439"/>
    </source>
</evidence>
<dbReference type="GO" id="GO:0006302">
    <property type="term" value="P:double-strand break repair"/>
    <property type="evidence" value="ECO:0007669"/>
    <property type="project" value="InterPro"/>
</dbReference>
<dbReference type="Gene3D" id="3.40.50.300">
    <property type="entry name" value="P-loop containing nucleotide triphosphate hydrolases"/>
    <property type="match status" value="2"/>
</dbReference>
<evidence type="ECO:0000259" key="22">
    <source>
        <dbReference type="PROSITE" id="PS51131"/>
    </source>
</evidence>
<dbReference type="FunFam" id="3.40.50.300:FF:000593">
    <property type="entry name" value="DNA repair protein RAD50"/>
    <property type="match status" value="1"/>
</dbReference>
<keyword evidence="17" id="KW-0469">Meiosis</keyword>
<comment type="caution">
    <text evidence="23">The sequence shown here is derived from an EMBL/GenBank/DDBJ whole genome shotgun (WGS) entry which is preliminary data.</text>
</comment>
<gene>
    <name evidence="23" type="ORF">QYM36_011534</name>
</gene>
<evidence type="ECO:0000256" key="19">
    <source>
        <dbReference type="PROSITE-ProRule" id="PRU00471"/>
    </source>
</evidence>
<dbReference type="PANTHER" id="PTHR18867:SF12">
    <property type="entry name" value="DNA REPAIR PROTEIN RAD50"/>
    <property type="match status" value="1"/>
</dbReference>
<feature type="binding site" evidence="19">
    <location>
        <position position="683"/>
    </location>
    <ligand>
        <name>Zn(2+)</name>
        <dbReference type="ChEBI" id="CHEBI:29105"/>
    </ligand>
</feature>
<dbReference type="GO" id="GO:0005524">
    <property type="term" value="F:ATP binding"/>
    <property type="evidence" value="ECO:0007669"/>
    <property type="project" value="UniProtKB-KW"/>
</dbReference>
<evidence type="ECO:0000256" key="21">
    <source>
        <dbReference type="SAM" id="MobiDB-lite"/>
    </source>
</evidence>
<dbReference type="GO" id="GO:0007004">
    <property type="term" value="P:telomere maintenance via telomerase"/>
    <property type="evidence" value="ECO:0007669"/>
    <property type="project" value="TreeGrafter"/>
</dbReference>
<evidence type="ECO:0000256" key="6">
    <source>
        <dbReference type="ARBA" id="ARBA00022454"/>
    </source>
</evidence>
<evidence type="ECO:0000256" key="13">
    <source>
        <dbReference type="ARBA" id="ARBA00022842"/>
    </source>
</evidence>
<proteinExistence type="inferred from homology"/>
<keyword evidence="15" id="KW-0234">DNA repair</keyword>
<dbReference type="GO" id="GO:0000722">
    <property type="term" value="P:telomere maintenance via recombination"/>
    <property type="evidence" value="ECO:0007669"/>
    <property type="project" value="UniProtKB-ARBA"/>
</dbReference>
<keyword evidence="8" id="KW-0547">Nucleotide-binding</keyword>
<keyword evidence="13" id="KW-0460">Magnesium</keyword>
<keyword evidence="7 19" id="KW-0479">Metal-binding</keyword>
<sequence length="1311" mass="151416">MSYLGKLTVKGIRNFPPEEDNTIKFGSPLTVIVGPNGSGKTTLIEALKFATTGDKPPGTGQGQSFIYDPKLRDEITVKGQVLLDFKDIQNQELVVCRSLEATQKPKSVMMKTLDSTLSKREGSKFVSIGKKCADIDAEVVDSLGVSKAILNNVIFCHQEDSCWPLDEGKKVKEKFDAIFNAERYMKCIKLHLDIRKTLHEKYNIIKTEIKHLGDRRSDAVNNRRKIADQERKLSEAQEHIREIEAQMVPLVEEKNKLWQALQEVEQIADKLRNSQRDLENNLKAQKELRQSLEEEFMGTDLELEEKLRNFQMDMDDKVSSFQQLERKVKKLDSEIGFVSREKSQLLMLLGKLRSESEVHEKNKKKLFSDLKNIVAQYELSISIDTEDLARNEVDNVFNELSKKTKAEKERLEKLKQEEEQKINKQHIVIQEIRDEKTSADKEIKLKQDQSNEIEVKKTTIRNRLDEVNQRSGRLDRLEKELAAVTQELSRKENEVDDKLLEVEISNLKEEVQTAIEVENALDIEKSRLHEQSAARAKFDLLSKQLEDKKEKAKRLKAAHENMLLNLLGGEIRDDDLKYQFENCLSKLGSEIQDIEKEIQSASRKLSGLKKEREMLEKQLAGKENDLRKLKQKVNEVTSVDRLEKELTKVKEELSIQQDQKGINDSLNIHYTDFIKKLKQKKCCPLCHRGFPEDNLVDDLIQELKTKISKVPLELEKIGKKIEEYTEKQAKLLTLRPAVEKIKEIEGTELRELKTKLENVEAEIKTLTSTIEEKEDSTSFAKTQEASAKNIQGEVVAFCQFIDEIKKSSAALDKEKSKFGLAKIDSKRTLPVVSSEHANAKRNLEVLQNKKSTLQDKLNRYREEIGKITSRKNALQEDKMKIGQDLQQKQTLEQQLESLSQEASEIEAAVEEKQKQRPTLSRRLLAAENKLSELKKIKDKKIEEATETLSTLQKKNEDLKDLLRIVRSWTDQGRDRELTESEKSLSTVQAKESELSSEKVKQEKLLSQAKSDIDKHKVAERDLQDNARLRQKKSEEKKIRKECESLSQKHRSRNYHNLKSEEDDVSRKLNHLQAELQGNRGIVTTLESSISREKADYEKAYSTIHKEFKEKVFQERVHFHAIEDLNKNRVALEWAIAKFHEEKMRIINKRIKQLWREIYRGVDIDYIMIHTDEIDPTSAGSEKRRQHSYKVVMFKGDVELDMRGRCSAGQKMCASIIIRMALAETFSGSCGVLALDEPTTNLDRDNIESLSRALTSLADRHEGQRNFQLIVITHDETFLETMCRTTYLEHYYRVSRDKKGNSQVRKIPVTQA</sequence>
<comment type="catalytic activity">
    <reaction evidence="18">
        <text>ATP + H2O = ADP + phosphate + H(+)</text>
        <dbReference type="Rhea" id="RHEA:13065"/>
        <dbReference type="ChEBI" id="CHEBI:15377"/>
        <dbReference type="ChEBI" id="CHEBI:15378"/>
        <dbReference type="ChEBI" id="CHEBI:30616"/>
        <dbReference type="ChEBI" id="CHEBI:43474"/>
        <dbReference type="ChEBI" id="CHEBI:456216"/>
    </reaction>
</comment>
<reference evidence="23" key="1">
    <citation type="submission" date="2023-07" db="EMBL/GenBank/DDBJ databases">
        <title>Chromosome-level genome assembly of Artemia franciscana.</title>
        <authorList>
            <person name="Jo E."/>
        </authorList>
    </citation>
    <scope>NUCLEOTIDE SEQUENCE</scope>
    <source>
        <tissue evidence="23">Whole body</tissue>
    </source>
</reference>
<evidence type="ECO:0000256" key="7">
    <source>
        <dbReference type="ARBA" id="ARBA00022723"/>
    </source>
</evidence>
<keyword evidence="11 19" id="KW-0862">Zinc</keyword>
<dbReference type="InterPro" id="IPR038729">
    <property type="entry name" value="Rad50/SbcC_AAA"/>
</dbReference>
<dbReference type="NCBIfam" id="TIGR00606">
    <property type="entry name" value="rad50"/>
    <property type="match status" value="1"/>
</dbReference>
<dbReference type="GO" id="GO:0043047">
    <property type="term" value="F:single-stranded telomeric DNA binding"/>
    <property type="evidence" value="ECO:0007669"/>
    <property type="project" value="TreeGrafter"/>
</dbReference>
<feature type="compositionally biased region" description="Basic and acidic residues" evidence="21">
    <location>
        <begin position="972"/>
        <end position="982"/>
    </location>
</feature>
<evidence type="ECO:0000256" key="15">
    <source>
        <dbReference type="ARBA" id="ARBA00023204"/>
    </source>
</evidence>
<evidence type="ECO:0000256" key="12">
    <source>
        <dbReference type="ARBA" id="ARBA00022840"/>
    </source>
</evidence>
<comment type="cofactor">
    <cofactor evidence="1">
        <name>Zn(2+)</name>
        <dbReference type="ChEBI" id="CHEBI:29105"/>
    </cofactor>
</comment>
<dbReference type="Pfam" id="PF04423">
    <property type="entry name" value="Rad50_zn_hook"/>
    <property type="match status" value="1"/>
</dbReference>
<feature type="compositionally biased region" description="Basic and acidic residues" evidence="21">
    <location>
        <begin position="1011"/>
        <end position="1043"/>
    </location>
</feature>
<evidence type="ECO:0000256" key="10">
    <source>
        <dbReference type="ARBA" id="ARBA00022801"/>
    </source>
</evidence>
<dbReference type="InterPro" id="IPR013134">
    <property type="entry name" value="Zn_hook_RAD50"/>
</dbReference>
<organism evidence="23 24">
    <name type="scientific">Artemia franciscana</name>
    <name type="common">Brine shrimp</name>
    <name type="synonym">Artemia sanfranciscana</name>
    <dbReference type="NCBI Taxonomy" id="6661"/>
    <lineage>
        <taxon>Eukaryota</taxon>
        <taxon>Metazoa</taxon>
        <taxon>Ecdysozoa</taxon>
        <taxon>Arthropoda</taxon>
        <taxon>Crustacea</taxon>
        <taxon>Branchiopoda</taxon>
        <taxon>Anostraca</taxon>
        <taxon>Artemiidae</taxon>
        <taxon>Artemia</taxon>
    </lineage>
</organism>
<dbReference type="PROSITE" id="PS51131">
    <property type="entry name" value="ZN_HOOK"/>
    <property type="match status" value="1"/>
</dbReference>
<dbReference type="SUPFAM" id="SSF52540">
    <property type="entry name" value="P-loop containing nucleoside triphosphate hydrolases"/>
    <property type="match status" value="2"/>
</dbReference>
<evidence type="ECO:0000256" key="18">
    <source>
        <dbReference type="ARBA" id="ARBA00049360"/>
    </source>
</evidence>
<dbReference type="GO" id="GO:0051880">
    <property type="term" value="F:G-quadruplex DNA binding"/>
    <property type="evidence" value="ECO:0007669"/>
    <property type="project" value="TreeGrafter"/>
</dbReference>
<evidence type="ECO:0000313" key="23">
    <source>
        <dbReference type="EMBL" id="KAK2712865.1"/>
    </source>
</evidence>
<feature type="domain" description="Zinc-hook" evidence="22">
    <location>
        <begin position="639"/>
        <end position="736"/>
    </location>
</feature>
<evidence type="ECO:0000256" key="14">
    <source>
        <dbReference type="ARBA" id="ARBA00023054"/>
    </source>
</evidence>
<keyword evidence="24" id="KW-1185">Reference proteome</keyword>
<dbReference type="Proteomes" id="UP001187531">
    <property type="component" value="Unassembled WGS sequence"/>
</dbReference>
<feature type="coiled-coil region" evidence="20">
    <location>
        <begin position="538"/>
        <end position="659"/>
    </location>
</feature>
<feature type="coiled-coil region" evidence="20">
    <location>
        <begin position="836"/>
        <end position="971"/>
    </location>
</feature>
<accession>A0AA88HNQ6</accession>
<evidence type="ECO:0000256" key="16">
    <source>
        <dbReference type="ARBA" id="ARBA00023242"/>
    </source>
</evidence>
<dbReference type="GO" id="GO:0030870">
    <property type="term" value="C:Mre11 complex"/>
    <property type="evidence" value="ECO:0007669"/>
    <property type="project" value="InterPro"/>
</dbReference>
<evidence type="ECO:0000256" key="8">
    <source>
        <dbReference type="ARBA" id="ARBA00022741"/>
    </source>
</evidence>
<evidence type="ECO:0000256" key="11">
    <source>
        <dbReference type="ARBA" id="ARBA00022833"/>
    </source>
</evidence>
<keyword evidence="10" id="KW-0378">Hydrolase</keyword>
<evidence type="ECO:0000256" key="9">
    <source>
        <dbReference type="ARBA" id="ARBA00022763"/>
    </source>
</evidence>
<dbReference type="Pfam" id="PF13476">
    <property type="entry name" value="AAA_23"/>
    <property type="match status" value="1"/>
</dbReference>
<evidence type="ECO:0000256" key="2">
    <source>
        <dbReference type="ARBA" id="ARBA00004123"/>
    </source>
</evidence>
<comment type="similarity">
    <text evidence="4">Belongs to the SMC family. RAD50 subfamily.</text>
</comment>
<dbReference type="EMBL" id="JAVRJZ010000015">
    <property type="protein sequence ID" value="KAK2712865.1"/>
    <property type="molecule type" value="Genomic_DNA"/>
</dbReference>
<feature type="coiled-coil region" evidence="20">
    <location>
        <begin position="219"/>
        <end position="341"/>
    </location>
</feature>
<keyword evidence="9" id="KW-0227">DNA damage</keyword>
<feature type="binding site" evidence="19">
    <location>
        <position position="686"/>
    </location>
    <ligand>
        <name>Zn(2+)</name>
        <dbReference type="ChEBI" id="CHEBI:29105"/>
    </ligand>
</feature>
<evidence type="ECO:0000256" key="1">
    <source>
        <dbReference type="ARBA" id="ARBA00001947"/>
    </source>
</evidence>
<feature type="coiled-coil region" evidence="20">
    <location>
        <begin position="742"/>
        <end position="776"/>
    </location>
</feature>
<keyword evidence="6" id="KW-0158">Chromosome</keyword>
<keyword evidence="12" id="KW-0067">ATP-binding</keyword>
<evidence type="ECO:0000313" key="24">
    <source>
        <dbReference type="Proteomes" id="UP001187531"/>
    </source>
</evidence>
<evidence type="ECO:0000256" key="17">
    <source>
        <dbReference type="ARBA" id="ARBA00023254"/>
    </source>
</evidence>
<dbReference type="InterPro" id="IPR027417">
    <property type="entry name" value="P-loop_NTPase"/>
</dbReference>
<dbReference type="GO" id="GO:0046872">
    <property type="term" value="F:metal ion binding"/>
    <property type="evidence" value="ECO:0007669"/>
    <property type="project" value="UniProtKB-UniRule"/>
</dbReference>
<dbReference type="InterPro" id="IPR004584">
    <property type="entry name" value="Rad50_eukaryotes"/>
</dbReference>
<name>A0AA88HNQ6_ARTSF</name>
<dbReference type="GO" id="GO:0070192">
    <property type="term" value="P:chromosome organization involved in meiotic cell cycle"/>
    <property type="evidence" value="ECO:0007669"/>
    <property type="project" value="TreeGrafter"/>
</dbReference>
<dbReference type="PANTHER" id="PTHR18867">
    <property type="entry name" value="RAD50"/>
    <property type="match status" value="1"/>
</dbReference>
<dbReference type="GO" id="GO:0003691">
    <property type="term" value="F:double-stranded telomeric DNA binding"/>
    <property type="evidence" value="ECO:0007669"/>
    <property type="project" value="TreeGrafter"/>
</dbReference>
<protein>
    <recommendedName>
        <fullName evidence="5">DNA repair protein RAD50</fullName>
    </recommendedName>
</protein>
<evidence type="ECO:0000256" key="20">
    <source>
        <dbReference type="SAM" id="Coils"/>
    </source>
</evidence>
<dbReference type="SUPFAM" id="SSF90257">
    <property type="entry name" value="Myosin rod fragments"/>
    <property type="match status" value="1"/>
</dbReference>
<keyword evidence="14 20" id="KW-0175">Coiled coil</keyword>
<feature type="coiled-coil region" evidence="20">
    <location>
        <begin position="397"/>
        <end position="501"/>
    </location>
</feature>
<feature type="region of interest" description="Disordered" evidence="21">
    <location>
        <begin position="972"/>
        <end position="998"/>
    </location>
</feature>
<comment type="subcellular location">
    <subcellularLocation>
        <location evidence="3">Chromosome</location>
    </subcellularLocation>
    <subcellularLocation>
        <location evidence="2">Nucleus</location>
    </subcellularLocation>
</comment>
<feature type="region of interest" description="Disordered" evidence="21">
    <location>
        <begin position="1011"/>
        <end position="1065"/>
    </location>
</feature>
<dbReference type="GO" id="GO:0000794">
    <property type="term" value="C:condensed nuclear chromosome"/>
    <property type="evidence" value="ECO:0007669"/>
    <property type="project" value="TreeGrafter"/>
</dbReference>
<evidence type="ECO:0000256" key="3">
    <source>
        <dbReference type="ARBA" id="ARBA00004286"/>
    </source>
</evidence>